<organism evidence="1 2">
    <name type="scientific">Parvimonas micra</name>
    <dbReference type="NCBI Taxonomy" id="33033"/>
    <lineage>
        <taxon>Bacteria</taxon>
        <taxon>Bacillati</taxon>
        <taxon>Bacillota</taxon>
        <taxon>Tissierellia</taxon>
        <taxon>Tissierellales</taxon>
        <taxon>Peptoniphilaceae</taxon>
        <taxon>Parvimonas</taxon>
    </lineage>
</organism>
<gene>
    <name evidence="1" type="ORF">HXM94_00250</name>
</gene>
<dbReference type="AlphaFoldDB" id="A0A930H5E1"/>
<reference evidence="1" key="1">
    <citation type="submission" date="2020-04" db="EMBL/GenBank/DDBJ databases">
        <title>Deep metagenomics examines the oral microbiome during advanced dental caries in children, revealing novel taxa and co-occurrences with host molecules.</title>
        <authorList>
            <person name="Baker J.L."/>
            <person name="Morton J.T."/>
            <person name="Dinis M."/>
            <person name="Alvarez R."/>
            <person name="Tran N.C."/>
            <person name="Knight R."/>
            <person name="Edlund A."/>
        </authorList>
    </citation>
    <scope>NUCLEOTIDE SEQUENCE</scope>
    <source>
        <strain evidence="1">JCVI_23_bin.11</strain>
    </source>
</reference>
<proteinExistence type="predicted"/>
<comment type="caution">
    <text evidence="1">The sequence shown here is derived from an EMBL/GenBank/DDBJ whole genome shotgun (WGS) entry which is preliminary data.</text>
</comment>
<dbReference type="RefSeq" id="WP_278476635.1">
    <property type="nucleotide sequence ID" value="NZ_JABZRE010000001.1"/>
</dbReference>
<accession>A0A930H5E1</accession>
<evidence type="ECO:0000313" key="1">
    <source>
        <dbReference type="EMBL" id="MBF1306218.1"/>
    </source>
</evidence>
<dbReference type="EMBL" id="JABZRE010000001">
    <property type="protein sequence ID" value="MBF1306218.1"/>
    <property type="molecule type" value="Genomic_DNA"/>
</dbReference>
<evidence type="ECO:0000313" key="2">
    <source>
        <dbReference type="Proteomes" id="UP000758611"/>
    </source>
</evidence>
<protein>
    <submittedName>
        <fullName evidence="1">Uncharacterized protein</fullName>
    </submittedName>
</protein>
<dbReference type="Proteomes" id="UP000758611">
    <property type="component" value="Unassembled WGS sequence"/>
</dbReference>
<sequence length="243" mass="28493">MITGDTLLKSTPILTETYKESLIETINFLNEIKKKKLQKIEVRNYLEEMKSSIRLNFDYFEGSYSERKRIRYKKDFFEQFKGKSLLELKGVGITLFSPVFEFNFQEGNPRLGYPSPLKESNYKNSIPVTFLGRPKFFTEGLKLSGLSDQTNNSMFSANSIYEFSVRKENDKSFFESFYKSLEGYRKRTINEKIDLLKSDYVGLLNSSIYNFEDSRIFRLQKVRNLFGLELLKVDNLTETVLDS</sequence>
<name>A0A930H5E1_9FIRM</name>